<reference evidence="16" key="1">
    <citation type="journal article" date="2019" name="Int. J. Syst. Evol. Microbiol.">
        <title>The Global Catalogue of Microorganisms (GCM) 10K type strain sequencing project: providing services to taxonomists for standard genome sequencing and annotation.</title>
        <authorList>
            <consortium name="The Broad Institute Genomics Platform"/>
            <consortium name="The Broad Institute Genome Sequencing Center for Infectious Disease"/>
            <person name="Wu L."/>
            <person name="Ma J."/>
        </authorList>
    </citation>
    <scope>NUCLEOTIDE SEQUENCE [LARGE SCALE GENOMIC DNA]</scope>
    <source>
        <strain evidence="16">CGMCC 1.15475</strain>
    </source>
</reference>
<evidence type="ECO:0000259" key="12">
    <source>
        <dbReference type="Pfam" id="PF07733"/>
    </source>
</evidence>
<dbReference type="Pfam" id="PF17657">
    <property type="entry name" value="DNA_pol3_finger"/>
    <property type="match status" value="1"/>
</dbReference>
<sequence length="1019" mass="113722">MVYPHISTSADLLKSTVRLDELFPYLLEQGTVAAAIVNSKLYGVLPFWEACKRAGIHGVLGLSVSLEFQGRSYPAVLYARSNAGYKNLLKITSALSTREKEAIPEQWLKAYRQGLACAILNRFDAEIDEHKGLFSFVQSLFPDACYGSVERPGGERHEQEDAFTAACKATGLKIIASQESRYVHESDAFAYEVASAIGQGLKLNDPERQKPDHTKAYVPAAAEFAVWFEDRPEWRAEAERLMLDCQVTIALNQQLLPVFTLPEGTDRHRYIVELCEKGLAERLPNYSKAYTERLMYELSIIGQMGFIDYFLIVADFMKFAREQEILTGPGRGSSASSLVAFSLRITDVDPLEHGLLFERFLNPERVTLPDIDIDFADHRRHEVVEYVARKYGEAKTAQIITFGTLSAKAVARDTARVFGFEAEELDAISKMIPNRPGTTLRSALKDSPALNEWIIAEDTRKTWFKTALKLEGLPRHASTHAAGVILSPTSLVDHVPIEKGSEGIFITQWPMGELEAIGLLKMDFLGLRNLTILEQIRRLVHRDTGKWIDYRKIPLEDDATYALLAKGDTTGIFQLESDGMRRALQQIKPTAFGDIVAVNALFRPGPMEFIPLYARRKHKQERVDYVHPVLEPILSETYGVIVYQEQIMQIASRMAGFSLGEADLLRRAVSKKKREILDEERIHFTKGAASKGFTEEAATEVYNLIVRFADYGFPKSHAVAYSMISYQLSFMKTHYAVPFYAAMLANSAGNAEKTQQLLQEAKEHGIALLPPSVQKSFHSFSVEDGKLRVGLNAVKGVPGTAVRALMQARKEGGAFSSMFDIAERISAIHFTRKAFEPLVKAGALDDFGLDRGVLLASLDSAVKHAELVKPNEEPGLFDDLGSSFMKPKYAKASPIPENLKLDYEKDVLGFYLSTHPIAREKETRGKSFADLNGLKNRKDRDQVTVLGVVEEIKRIRTKKGDAMAFVNLQDDTGSASLTLFPAEYAKYNAALEPHAVLEIQGTIENRNHKTAIICKTIST</sequence>
<evidence type="ECO:0000259" key="14">
    <source>
        <dbReference type="Pfam" id="PF17657"/>
    </source>
</evidence>
<evidence type="ECO:0000256" key="2">
    <source>
        <dbReference type="ARBA" id="ARBA00009496"/>
    </source>
</evidence>
<name>A0ABW4QJV0_9BACL</name>
<dbReference type="Proteomes" id="UP001597273">
    <property type="component" value="Unassembled WGS sequence"/>
</dbReference>
<dbReference type="Gene3D" id="3.20.20.140">
    <property type="entry name" value="Metal-dependent hydrolases"/>
    <property type="match status" value="1"/>
</dbReference>
<evidence type="ECO:0000256" key="8">
    <source>
        <dbReference type="ARBA" id="ARBA00025611"/>
    </source>
</evidence>
<evidence type="ECO:0000256" key="4">
    <source>
        <dbReference type="ARBA" id="ARBA00022679"/>
    </source>
</evidence>
<dbReference type="InterPro" id="IPR011708">
    <property type="entry name" value="DNA_pol3_alpha_NTPase_dom"/>
</dbReference>
<evidence type="ECO:0000256" key="7">
    <source>
        <dbReference type="ARBA" id="ARBA00022932"/>
    </source>
</evidence>
<dbReference type="EC" id="2.7.7.7" evidence="3"/>
<dbReference type="InterPro" id="IPR004805">
    <property type="entry name" value="DnaE2/DnaE/PolC"/>
</dbReference>
<dbReference type="InterPro" id="IPR041931">
    <property type="entry name" value="DNA_pol3_alpha_thumb_dom"/>
</dbReference>
<dbReference type="InterPro" id="IPR040982">
    <property type="entry name" value="DNA_pol3_finger"/>
</dbReference>
<dbReference type="Pfam" id="PF14579">
    <property type="entry name" value="HHH_6"/>
    <property type="match status" value="1"/>
</dbReference>
<evidence type="ECO:0000256" key="5">
    <source>
        <dbReference type="ARBA" id="ARBA00022695"/>
    </source>
</evidence>
<evidence type="ECO:0000256" key="9">
    <source>
        <dbReference type="ARBA" id="ARBA00049244"/>
    </source>
</evidence>
<evidence type="ECO:0000256" key="1">
    <source>
        <dbReference type="ARBA" id="ARBA00004496"/>
    </source>
</evidence>
<comment type="similarity">
    <text evidence="2">Belongs to the DNA polymerase type-C family. DnaE subfamily.</text>
</comment>
<dbReference type="InterPro" id="IPR029460">
    <property type="entry name" value="DNAPol_HHH"/>
</dbReference>
<accession>A0ABW4QJV0</accession>
<dbReference type="InterPro" id="IPR004365">
    <property type="entry name" value="NA-bd_OB_tRNA"/>
</dbReference>
<evidence type="ECO:0000259" key="11">
    <source>
        <dbReference type="Pfam" id="PF02811"/>
    </source>
</evidence>
<keyword evidence="6" id="KW-0235">DNA replication</keyword>
<dbReference type="CDD" id="cd04485">
    <property type="entry name" value="DnaE_OBF"/>
    <property type="match status" value="1"/>
</dbReference>
<dbReference type="Pfam" id="PF02811">
    <property type="entry name" value="PHP"/>
    <property type="match status" value="1"/>
</dbReference>
<dbReference type="PANTHER" id="PTHR32294:SF0">
    <property type="entry name" value="DNA POLYMERASE III SUBUNIT ALPHA"/>
    <property type="match status" value="1"/>
</dbReference>
<feature type="domain" description="OB" evidence="10">
    <location>
        <begin position="943"/>
        <end position="1017"/>
    </location>
</feature>
<feature type="domain" description="DNA polymerase III alpha subunit finger" evidence="14">
    <location>
        <begin position="529"/>
        <end position="691"/>
    </location>
</feature>
<dbReference type="Gene3D" id="1.10.10.1600">
    <property type="entry name" value="Bacterial DNA polymerase III alpha subunit, thumb domain"/>
    <property type="match status" value="1"/>
</dbReference>
<feature type="domain" description="DNA polymerase helix-hairpin-helix motif" evidence="13">
    <location>
        <begin position="765"/>
        <end position="852"/>
    </location>
</feature>
<comment type="caution">
    <text evidence="15">The sequence shown here is derived from an EMBL/GenBank/DDBJ whole genome shotgun (WGS) entry which is preliminary data.</text>
</comment>
<dbReference type="EMBL" id="JBHUFW010000011">
    <property type="protein sequence ID" value="MFD1863864.1"/>
    <property type="molecule type" value="Genomic_DNA"/>
</dbReference>
<evidence type="ECO:0000259" key="13">
    <source>
        <dbReference type="Pfam" id="PF14579"/>
    </source>
</evidence>
<proteinExistence type="inferred from homology"/>
<comment type="function">
    <text evidence="8">DNA polymerase III is a complex, multichain enzyme responsible for most of the replicative synthesis in bacteria. This DNA polymerase also exhibits 3' to 5' exonuclease activity. The alpha chain is the DNA polymerase.</text>
</comment>
<evidence type="ECO:0000259" key="10">
    <source>
        <dbReference type="Pfam" id="PF01336"/>
    </source>
</evidence>
<evidence type="ECO:0000313" key="15">
    <source>
        <dbReference type="EMBL" id="MFD1863864.1"/>
    </source>
</evidence>
<dbReference type="Gene3D" id="2.40.50.140">
    <property type="entry name" value="Nucleic acid-binding proteins"/>
    <property type="match status" value="1"/>
</dbReference>
<keyword evidence="5 15" id="KW-0548">Nucleotidyltransferase</keyword>
<dbReference type="Pfam" id="PF01336">
    <property type="entry name" value="tRNA_anti-codon"/>
    <property type="match status" value="1"/>
</dbReference>
<protein>
    <recommendedName>
        <fullName evidence="3">DNA-directed DNA polymerase</fullName>
        <ecNumber evidence="3">2.7.7.7</ecNumber>
    </recommendedName>
</protein>
<dbReference type="Pfam" id="PF07733">
    <property type="entry name" value="DNA_pol3_alpha"/>
    <property type="match status" value="1"/>
</dbReference>
<dbReference type="InterPro" id="IPR012340">
    <property type="entry name" value="NA-bd_OB-fold"/>
</dbReference>
<keyword evidence="4 15" id="KW-0808">Transferase</keyword>
<dbReference type="NCBIfam" id="NF004226">
    <property type="entry name" value="PRK05673.1"/>
    <property type="match status" value="1"/>
</dbReference>
<dbReference type="Gene3D" id="1.10.150.870">
    <property type="match status" value="1"/>
</dbReference>
<feature type="domain" description="PHP" evidence="11">
    <location>
        <begin position="5"/>
        <end position="129"/>
    </location>
</feature>
<evidence type="ECO:0000313" key="16">
    <source>
        <dbReference type="Proteomes" id="UP001597273"/>
    </source>
</evidence>
<comment type="subcellular location">
    <subcellularLocation>
        <location evidence="1">Cytoplasm</location>
    </subcellularLocation>
</comment>
<comment type="catalytic activity">
    <reaction evidence="9">
        <text>DNA(n) + a 2'-deoxyribonucleoside 5'-triphosphate = DNA(n+1) + diphosphate</text>
        <dbReference type="Rhea" id="RHEA:22508"/>
        <dbReference type="Rhea" id="RHEA-COMP:17339"/>
        <dbReference type="Rhea" id="RHEA-COMP:17340"/>
        <dbReference type="ChEBI" id="CHEBI:33019"/>
        <dbReference type="ChEBI" id="CHEBI:61560"/>
        <dbReference type="ChEBI" id="CHEBI:173112"/>
        <dbReference type="EC" id="2.7.7.7"/>
    </reaction>
</comment>
<dbReference type="NCBIfam" id="TIGR00594">
    <property type="entry name" value="polc"/>
    <property type="match status" value="1"/>
</dbReference>
<dbReference type="GO" id="GO:0003887">
    <property type="term" value="F:DNA-directed DNA polymerase activity"/>
    <property type="evidence" value="ECO:0007669"/>
    <property type="project" value="UniProtKB-EC"/>
</dbReference>
<evidence type="ECO:0000256" key="6">
    <source>
        <dbReference type="ARBA" id="ARBA00022705"/>
    </source>
</evidence>
<keyword evidence="16" id="KW-1185">Reference proteome</keyword>
<organism evidence="15 16">
    <name type="scientific">Planococcus chinensis</name>
    <dbReference type="NCBI Taxonomy" id="272917"/>
    <lineage>
        <taxon>Bacteria</taxon>
        <taxon>Bacillati</taxon>
        <taxon>Bacillota</taxon>
        <taxon>Bacilli</taxon>
        <taxon>Bacillales</taxon>
        <taxon>Caryophanaceae</taxon>
        <taxon>Planococcus</taxon>
    </lineage>
</organism>
<dbReference type="InterPro" id="IPR004013">
    <property type="entry name" value="PHP_dom"/>
</dbReference>
<gene>
    <name evidence="15" type="primary">dnaE</name>
    <name evidence="15" type="ORF">ACFSDB_13220</name>
</gene>
<dbReference type="RefSeq" id="WP_377340524.1">
    <property type="nucleotide sequence ID" value="NZ_JBHUFW010000011.1"/>
</dbReference>
<keyword evidence="7" id="KW-0239">DNA-directed DNA polymerase</keyword>
<dbReference type="PANTHER" id="PTHR32294">
    <property type="entry name" value="DNA POLYMERASE III SUBUNIT ALPHA"/>
    <property type="match status" value="1"/>
</dbReference>
<evidence type="ECO:0000256" key="3">
    <source>
        <dbReference type="ARBA" id="ARBA00012417"/>
    </source>
</evidence>
<feature type="domain" description="Bacterial DNA polymerase III alpha subunit NTPase" evidence="12">
    <location>
        <begin position="270"/>
        <end position="526"/>
    </location>
</feature>